<feature type="transmembrane region" description="Helical" evidence="1">
    <location>
        <begin position="20"/>
        <end position="48"/>
    </location>
</feature>
<dbReference type="SUPFAM" id="SSF49384">
    <property type="entry name" value="Carbohydrate-binding domain"/>
    <property type="match status" value="1"/>
</dbReference>
<feature type="transmembrane region" description="Helical" evidence="1">
    <location>
        <begin position="289"/>
        <end position="309"/>
    </location>
</feature>
<dbReference type="AlphaFoldDB" id="A0A2M7MEV4"/>
<protein>
    <recommendedName>
        <fullName evidence="4">Cohesin domain-containing protein</fullName>
    </recommendedName>
</protein>
<accession>A0A2M7MEV4</accession>
<keyword evidence="1" id="KW-0472">Membrane</keyword>
<dbReference type="Proteomes" id="UP000230064">
    <property type="component" value="Unassembled WGS sequence"/>
</dbReference>
<proteinExistence type="predicted"/>
<dbReference type="InterPro" id="IPR008965">
    <property type="entry name" value="CBM2/CBM3_carb-bd_dom_sf"/>
</dbReference>
<evidence type="ECO:0008006" key="4">
    <source>
        <dbReference type="Google" id="ProtNLM"/>
    </source>
</evidence>
<name>A0A2M7MEV4_9BACT</name>
<keyword evidence="1" id="KW-1133">Transmembrane helix</keyword>
<dbReference type="Gene3D" id="2.60.40.680">
    <property type="match status" value="1"/>
</dbReference>
<keyword evidence="1" id="KW-0812">Transmembrane</keyword>
<comment type="caution">
    <text evidence="2">The sequence shown here is derived from an EMBL/GenBank/DDBJ whole genome shotgun (WGS) entry which is preliminary data.</text>
</comment>
<evidence type="ECO:0000313" key="2">
    <source>
        <dbReference type="EMBL" id="PIX88141.1"/>
    </source>
</evidence>
<sequence>MKKNNQNLKLDRKNATFCFLLSNFCFVILLSIFYFLFSGSIFAAEIFYDADTRKIKANTEFEVGVFLNAESENINAIEGILRFPADILEFKELNDGNSIVNFWVERPSRRVENEIIFSGITPGGFVDKRGLIFKITFLAKNEGNGKLEMQDIKALLNDGKGTAADISVSPLKIIVTSQDLSLPPKKEAKDQEPPESFKPEIARDPAIFDGKWFLVFATQDKGLGIDRYEVSESRKQKIENRRWETAESPYWLKDQKLRSFVYVKAVDKAGNERIAMLESRYPLKWYEKWENWFIIIILGVFLFIIWYLWRKLNTKKHE</sequence>
<evidence type="ECO:0000313" key="3">
    <source>
        <dbReference type="Proteomes" id="UP000230064"/>
    </source>
</evidence>
<dbReference type="CDD" id="cd08547">
    <property type="entry name" value="Type_II_cohesin"/>
    <property type="match status" value="1"/>
</dbReference>
<dbReference type="GO" id="GO:0030246">
    <property type="term" value="F:carbohydrate binding"/>
    <property type="evidence" value="ECO:0007669"/>
    <property type="project" value="InterPro"/>
</dbReference>
<gene>
    <name evidence="2" type="ORF">COZ30_01730</name>
</gene>
<evidence type="ECO:0000256" key="1">
    <source>
        <dbReference type="SAM" id="Phobius"/>
    </source>
</evidence>
<dbReference type="EMBL" id="PFJR01000040">
    <property type="protein sequence ID" value="PIX88141.1"/>
    <property type="molecule type" value="Genomic_DNA"/>
</dbReference>
<organism evidence="2 3">
    <name type="scientific">Candidatus Nealsonbacteria bacterium CG_4_10_14_3_um_filter_36_16</name>
    <dbReference type="NCBI Taxonomy" id="1974685"/>
    <lineage>
        <taxon>Bacteria</taxon>
        <taxon>Candidatus Nealsoniibacteriota</taxon>
    </lineage>
</organism>
<reference evidence="3" key="1">
    <citation type="submission" date="2017-09" db="EMBL/GenBank/DDBJ databases">
        <title>Depth-based differentiation of microbial function through sediment-hosted aquifers and enrichment of novel symbionts in the deep terrestrial subsurface.</title>
        <authorList>
            <person name="Probst A.J."/>
            <person name="Ladd B."/>
            <person name="Jarett J.K."/>
            <person name="Geller-Mcgrath D.E."/>
            <person name="Sieber C.M.K."/>
            <person name="Emerson J.B."/>
            <person name="Anantharaman K."/>
            <person name="Thomas B.C."/>
            <person name="Malmstrom R."/>
            <person name="Stieglmeier M."/>
            <person name="Klingl A."/>
            <person name="Woyke T."/>
            <person name="Ryan C.M."/>
            <person name="Banfield J.F."/>
        </authorList>
    </citation>
    <scope>NUCLEOTIDE SEQUENCE [LARGE SCALE GENOMIC DNA]</scope>
</reference>